<evidence type="ECO:0000313" key="5">
    <source>
        <dbReference type="Proteomes" id="UP000037822"/>
    </source>
</evidence>
<dbReference type="SUPFAM" id="SSF55347">
    <property type="entry name" value="Glyceraldehyde-3-phosphate dehydrogenase-like, C-terminal domain"/>
    <property type="match status" value="1"/>
</dbReference>
<name>A0A0N1F6V6_9HYPH</name>
<dbReference type="GO" id="GO:0016491">
    <property type="term" value="F:oxidoreductase activity"/>
    <property type="evidence" value="ECO:0007669"/>
    <property type="project" value="UniProtKB-KW"/>
</dbReference>
<evidence type="ECO:0000256" key="1">
    <source>
        <dbReference type="ARBA" id="ARBA00023002"/>
    </source>
</evidence>
<sequence>MRFAAIGLDHRHIYHMVGGLLEAGADCAGFDPATSDPRVLEGFRERFPDLPTVEAQRLLDDPSVDLIVCAGIPSERAAVAVAAMRAGKDVMVDKPGVTSIAQLAAVEAAVAETGRIFSVCFSERFVVPATIVAGKLIADGAIGRVVQTMGLGPHRLNRAIRPSWFFEAAAYGGILTDIASHQIDQFLHFTGSDDAEIVTSGIGHFGAADLPDFQDFGEVLLRSDKAGGFIRVDWFTADGLSTWGDGRLTILGTEGTIELRKYVDIAGRPGTDHVFLVDKAGTRHIDASREPLTYFRNLIADIDARGETAAPQRHTFTVCRLALEAQAKAAWLPAGPRSAHS</sequence>
<gene>
    <name evidence="4" type="ORF">AE618_02640</name>
</gene>
<dbReference type="InterPro" id="IPR050463">
    <property type="entry name" value="Gfo/Idh/MocA_oxidrdct_glycsds"/>
</dbReference>
<feature type="domain" description="GFO/IDH/MocA-like oxidoreductase" evidence="3">
    <location>
        <begin position="134"/>
        <end position="258"/>
    </location>
</feature>
<protein>
    <submittedName>
        <fullName evidence="4">Oxidoreductase</fullName>
    </submittedName>
</protein>
<evidence type="ECO:0000259" key="3">
    <source>
        <dbReference type="Pfam" id="PF22725"/>
    </source>
</evidence>
<dbReference type="PATRIC" id="fig|1526658.3.peg.3094"/>
<dbReference type="InterPro" id="IPR036291">
    <property type="entry name" value="NAD(P)-bd_dom_sf"/>
</dbReference>
<dbReference type="InterPro" id="IPR055170">
    <property type="entry name" value="GFO_IDH_MocA-like_dom"/>
</dbReference>
<feature type="domain" description="Gfo/Idh/MocA-like oxidoreductase N-terminal" evidence="2">
    <location>
        <begin position="54"/>
        <end position="119"/>
    </location>
</feature>
<organism evidence="4 5">
    <name type="scientific">Bosea vaviloviae</name>
    <dbReference type="NCBI Taxonomy" id="1526658"/>
    <lineage>
        <taxon>Bacteria</taxon>
        <taxon>Pseudomonadati</taxon>
        <taxon>Pseudomonadota</taxon>
        <taxon>Alphaproteobacteria</taxon>
        <taxon>Hyphomicrobiales</taxon>
        <taxon>Boseaceae</taxon>
        <taxon>Bosea</taxon>
    </lineage>
</organism>
<dbReference type="Gene3D" id="3.30.360.10">
    <property type="entry name" value="Dihydrodipicolinate Reductase, domain 2"/>
    <property type="match status" value="1"/>
</dbReference>
<keyword evidence="5" id="KW-1185">Reference proteome</keyword>
<dbReference type="Gene3D" id="3.40.50.720">
    <property type="entry name" value="NAD(P)-binding Rossmann-like Domain"/>
    <property type="match status" value="1"/>
</dbReference>
<keyword evidence="1" id="KW-0560">Oxidoreductase</keyword>
<dbReference type="Proteomes" id="UP000037822">
    <property type="component" value="Unassembled WGS sequence"/>
</dbReference>
<dbReference type="SUPFAM" id="SSF51735">
    <property type="entry name" value="NAD(P)-binding Rossmann-fold domains"/>
    <property type="match status" value="1"/>
</dbReference>
<evidence type="ECO:0000259" key="2">
    <source>
        <dbReference type="Pfam" id="PF01408"/>
    </source>
</evidence>
<proteinExistence type="predicted"/>
<reference evidence="4 5" key="1">
    <citation type="submission" date="2015-07" db="EMBL/GenBank/DDBJ databases">
        <title>Whole genome sequencing of Bosea vaviloviae isolated from cave pool.</title>
        <authorList>
            <person name="Tan N.E.H."/>
            <person name="Lee Y.P."/>
            <person name="Gan H.M."/>
            <person name="Barton H."/>
            <person name="Savka M.A."/>
        </authorList>
    </citation>
    <scope>NUCLEOTIDE SEQUENCE [LARGE SCALE GENOMIC DNA]</scope>
    <source>
        <strain evidence="4 5">SD260</strain>
    </source>
</reference>
<dbReference type="Pfam" id="PF22725">
    <property type="entry name" value="GFO_IDH_MocA_C3"/>
    <property type="match status" value="1"/>
</dbReference>
<dbReference type="GO" id="GO:0000166">
    <property type="term" value="F:nucleotide binding"/>
    <property type="evidence" value="ECO:0007669"/>
    <property type="project" value="InterPro"/>
</dbReference>
<dbReference type="OrthoDB" id="9768836at2"/>
<comment type="caution">
    <text evidence="4">The sequence shown here is derived from an EMBL/GenBank/DDBJ whole genome shotgun (WGS) entry which is preliminary data.</text>
</comment>
<accession>A0A0N1F6V6</accession>
<dbReference type="InterPro" id="IPR000683">
    <property type="entry name" value="Gfo/Idh/MocA-like_OxRdtase_N"/>
</dbReference>
<dbReference type="PANTHER" id="PTHR43818">
    <property type="entry name" value="BCDNA.GH03377"/>
    <property type="match status" value="1"/>
</dbReference>
<dbReference type="Pfam" id="PF01408">
    <property type="entry name" value="GFO_IDH_MocA"/>
    <property type="match status" value="1"/>
</dbReference>
<evidence type="ECO:0000313" key="4">
    <source>
        <dbReference type="EMBL" id="KPH82626.1"/>
    </source>
</evidence>
<dbReference type="PANTHER" id="PTHR43818:SF11">
    <property type="entry name" value="BCDNA.GH03377"/>
    <property type="match status" value="1"/>
</dbReference>
<dbReference type="EMBL" id="LGSZ01000017">
    <property type="protein sequence ID" value="KPH82626.1"/>
    <property type="molecule type" value="Genomic_DNA"/>
</dbReference>
<dbReference type="AlphaFoldDB" id="A0A0N1F6V6"/>
<dbReference type="RefSeq" id="WP_054207509.1">
    <property type="nucleotide sequence ID" value="NZ_LGSZ01000017.1"/>
</dbReference>